<dbReference type="PANTHER" id="PTHR30154:SF34">
    <property type="entry name" value="TRANSCRIPTIONAL REGULATOR AZLB"/>
    <property type="match status" value="1"/>
</dbReference>
<dbReference type="SMART" id="SM00344">
    <property type="entry name" value="HTH_ASNC"/>
    <property type="match status" value="1"/>
</dbReference>
<reference evidence="5 6" key="1">
    <citation type="submission" date="2021-03" db="EMBL/GenBank/DDBJ databases">
        <title>Haloterrigena longa sp. nov. and Haloterrigena limicola sp. nov., extremely halophilic archaea isolated from a salt lake.</title>
        <authorList>
            <person name="Henglin C."/>
        </authorList>
    </citation>
    <scope>NUCLEOTIDE SEQUENCE [LARGE SCALE GENOMIC DNA]</scope>
    <source>
        <strain evidence="5 6">KZCA68</strain>
    </source>
</reference>
<protein>
    <submittedName>
        <fullName evidence="5">Lrp/AsnC family transcriptional regulator</fullName>
    </submittedName>
</protein>
<dbReference type="InterPro" id="IPR000485">
    <property type="entry name" value="AsnC-type_HTH_dom"/>
</dbReference>
<organism evidence="5 6">
    <name type="scientific">Haloterrigena alkaliphila</name>
    <dbReference type="NCBI Taxonomy" id="2816475"/>
    <lineage>
        <taxon>Archaea</taxon>
        <taxon>Methanobacteriati</taxon>
        <taxon>Methanobacteriota</taxon>
        <taxon>Stenosarchaea group</taxon>
        <taxon>Halobacteria</taxon>
        <taxon>Halobacteriales</taxon>
        <taxon>Natrialbaceae</taxon>
        <taxon>Haloterrigena</taxon>
    </lineage>
</organism>
<dbReference type="EMBL" id="CP071462">
    <property type="protein sequence ID" value="QSX00873.1"/>
    <property type="molecule type" value="Genomic_DNA"/>
</dbReference>
<dbReference type="InterPro" id="IPR036388">
    <property type="entry name" value="WH-like_DNA-bd_sf"/>
</dbReference>
<dbReference type="Pfam" id="PF13412">
    <property type="entry name" value="HTH_24"/>
    <property type="match status" value="1"/>
</dbReference>
<dbReference type="InterPro" id="IPR011991">
    <property type="entry name" value="ArsR-like_HTH"/>
</dbReference>
<evidence type="ECO:0000256" key="3">
    <source>
        <dbReference type="ARBA" id="ARBA00023163"/>
    </source>
</evidence>
<proteinExistence type="predicted"/>
<feature type="domain" description="HTH asnC-type" evidence="4">
    <location>
        <begin position="6"/>
        <end position="68"/>
    </location>
</feature>
<accession>A0A8A2VKM4</accession>
<evidence type="ECO:0000256" key="1">
    <source>
        <dbReference type="ARBA" id="ARBA00023015"/>
    </source>
</evidence>
<dbReference type="InterPro" id="IPR036390">
    <property type="entry name" value="WH_DNA-bd_sf"/>
</dbReference>
<dbReference type="CDD" id="cd00090">
    <property type="entry name" value="HTH_ARSR"/>
    <property type="match status" value="1"/>
</dbReference>
<dbReference type="GO" id="GO:0043565">
    <property type="term" value="F:sequence-specific DNA binding"/>
    <property type="evidence" value="ECO:0007669"/>
    <property type="project" value="InterPro"/>
</dbReference>
<dbReference type="PRINTS" id="PR00033">
    <property type="entry name" value="HTHASNC"/>
</dbReference>
<sequence>MTDYDLDAVDREILYALQEEARNLSSSEIAERTEASSSTVRKRIQRLESEGVIKGYSANIDYTKSGYPIRMLLFCTAPIPDRGEYIDDILEISGVVSVQELVTGEQNLLVTVVGETDHDITPIAQEIADMGLTITDEVLVRSHRSTSFDEFSFR</sequence>
<dbReference type="GO" id="GO:0043200">
    <property type="term" value="P:response to amino acid"/>
    <property type="evidence" value="ECO:0007669"/>
    <property type="project" value="TreeGrafter"/>
</dbReference>
<keyword evidence="2" id="KW-0238">DNA-binding</keyword>
<dbReference type="PROSITE" id="PS50956">
    <property type="entry name" value="HTH_ASNC_2"/>
    <property type="match status" value="1"/>
</dbReference>
<dbReference type="Proteomes" id="UP000663203">
    <property type="component" value="Chromosome"/>
</dbReference>
<dbReference type="Gene3D" id="1.10.10.10">
    <property type="entry name" value="Winged helix-like DNA-binding domain superfamily/Winged helix DNA-binding domain"/>
    <property type="match status" value="1"/>
</dbReference>
<evidence type="ECO:0000256" key="2">
    <source>
        <dbReference type="ARBA" id="ARBA00023125"/>
    </source>
</evidence>
<keyword evidence="3" id="KW-0804">Transcription</keyword>
<dbReference type="AlphaFoldDB" id="A0A8A2VKM4"/>
<dbReference type="GO" id="GO:0005829">
    <property type="term" value="C:cytosol"/>
    <property type="evidence" value="ECO:0007669"/>
    <property type="project" value="TreeGrafter"/>
</dbReference>
<name>A0A8A2VKM4_9EURY</name>
<evidence type="ECO:0000313" key="6">
    <source>
        <dbReference type="Proteomes" id="UP000663203"/>
    </source>
</evidence>
<evidence type="ECO:0000313" key="5">
    <source>
        <dbReference type="EMBL" id="QSX00873.1"/>
    </source>
</evidence>
<evidence type="ECO:0000259" key="4">
    <source>
        <dbReference type="PROSITE" id="PS50956"/>
    </source>
</evidence>
<dbReference type="InterPro" id="IPR019888">
    <property type="entry name" value="Tscrpt_reg_AsnC-like"/>
</dbReference>
<dbReference type="RefSeq" id="WP_207290590.1">
    <property type="nucleotide sequence ID" value="NZ_CP071462.1"/>
</dbReference>
<dbReference type="PANTHER" id="PTHR30154">
    <property type="entry name" value="LEUCINE-RESPONSIVE REGULATORY PROTEIN"/>
    <property type="match status" value="1"/>
</dbReference>
<dbReference type="SUPFAM" id="SSF46785">
    <property type="entry name" value="Winged helix' DNA-binding domain"/>
    <property type="match status" value="1"/>
</dbReference>
<dbReference type="GeneID" id="63187222"/>
<dbReference type="KEGG" id="hakz:J0X25_07915"/>
<keyword evidence="1" id="KW-0805">Transcription regulation</keyword>
<keyword evidence="6" id="KW-1185">Reference proteome</keyword>
<gene>
    <name evidence="5" type="ORF">J0X25_07915</name>
</gene>